<comment type="similarity">
    <text evidence="3">Belongs to the ferredoxin thioredoxin reductase beta subunit family.</text>
</comment>
<reference evidence="15 16" key="1">
    <citation type="submission" date="2014-11" db="EMBL/GenBank/DDBJ databases">
        <authorList>
            <person name="Zhu J."/>
            <person name="Qi W."/>
            <person name="Song R."/>
        </authorList>
    </citation>
    <scope>NUCLEOTIDE SEQUENCE [LARGE SCALE GENOMIC DNA]</scope>
</reference>
<keyword evidence="16" id="KW-1185">Reference proteome</keyword>
<accession>A0A0G4EMG3</accession>
<evidence type="ECO:0000256" key="3">
    <source>
        <dbReference type="ARBA" id="ARBA00007941"/>
    </source>
</evidence>
<evidence type="ECO:0000256" key="9">
    <source>
        <dbReference type="ARBA" id="ARBA00023014"/>
    </source>
</evidence>
<evidence type="ECO:0000256" key="7">
    <source>
        <dbReference type="ARBA" id="ARBA00023002"/>
    </source>
</evidence>
<feature type="signal peptide" evidence="14">
    <location>
        <begin position="1"/>
        <end position="19"/>
    </location>
</feature>
<dbReference type="EMBL" id="CDMY01000265">
    <property type="protein sequence ID" value="CEL98191.1"/>
    <property type="molecule type" value="Genomic_DNA"/>
</dbReference>
<dbReference type="OrthoDB" id="1641at2759"/>
<evidence type="ECO:0000313" key="16">
    <source>
        <dbReference type="Proteomes" id="UP000041254"/>
    </source>
</evidence>
<dbReference type="InterPro" id="IPR036644">
    <property type="entry name" value="FTR_bsu_sf"/>
</dbReference>
<keyword evidence="9" id="KW-0411">Iron-sulfur</keyword>
<evidence type="ECO:0000256" key="2">
    <source>
        <dbReference type="ARBA" id="ARBA00003945"/>
    </source>
</evidence>
<comment type="catalytic activity">
    <reaction evidence="13">
        <text>[thioredoxin]-disulfide + 2 reduced [2Fe-2S]-[ferredoxin] + 2 H(+) = [thioredoxin]-dithiol + 2 oxidized [2Fe-2S]-[ferredoxin]</text>
        <dbReference type="Rhea" id="RHEA:42336"/>
        <dbReference type="Rhea" id="RHEA-COMP:10000"/>
        <dbReference type="Rhea" id="RHEA-COMP:10001"/>
        <dbReference type="Rhea" id="RHEA-COMP:10698"/>
        <dbReference type="Rhea" id="RHEA-COMP:10700"/>
        <dbReference type="ChEBI" id="CHEBI:15378"/>
        <dbReference type="ChEBI" id="CHEBI:29950"/>
        <dbReference type="ChEBI" id="CHEBI:33737"/>
        <dbReference type="ChEBI" id="CHEBI:33738"/>
        <dbReference type="ChEBI" id="CHEBI:50058"/>
        <dbReference type="EC" id="1.8.7.2"/>
    </reaction>
</comment>
<proteinExistence type="inferred from homology"/>
<keyword evidence="10" id="KW-1015">Disulfide bond</keyword>
<evidence type="ECO:0000313" key="15">
    <source>
        <dbReference type="EMBL" id="CEL98191.1"/>
    </source>
</evidence>
<dbReference type="EC" id="1.8.7.2" evidence="4"/>
<evidence type="ECO:0000256" key="8">
    <source>
        <dbReference type="ARBA" id="ARBA00023004"/>
    </source>
</evidence>
<evidence type="ECO:0000256" key="5">
    <source>
        <dbReference type="ARBA" id="ARBA00022485"/>
    </source>
</evidence>
<sequence length="180" mass="20249">MKWCLLVVSCVMVCSRGDALLAPTRRPHAAAFVQSSVPLLRSRLRPSSAMRMAPAKEEDVNAQEISRKNLEAIRKFSEQYARVSDTRFCSDLSITATVLKGLADHKTHYGAPLCPCRHYEDKALEVKTAYWNCPCVPMQERKECHCMLFLTPDNPFAGQERQIAPEELERLINEQIAAGA</sequence>
<feature type="chain" id="PRO_5005187322" description="ferredoxin:thioredoxin reductase" evidence="14">
    <location>
        <begin position="20"/>
        <end position="180"/>
    </location>
</feature>
<comment type="cofactor">
    <cofactor evidence="1">
        <name>[4Fe-4S] cluster</name>
        <dbReference type="ChEBI" id="CHEBI:49883"/>
    </cofactor>
</comment>
<evidence type="ECO:0000256" key="4">
    <source>
        <dbReference type="ARBA" id="ARBA00012358"/>
    </source>
</evidence>
<name>A0A0G4EMG3_VITBC</name>
<evidence type="ECO:0000256" key="12">
    <source>
        <dbReference type="ARBA" id="ARBA00030295"/>
    </source>
</evidence>
<dbReference type="GO" id="GO:0016730">
    <property type="term" value="F:oxidoreductase activity, acting on iron-sulfur proteins as donors"/>
    <property type="evidence" value="ECO:0007669"/>
    <property type="project" value="InterPro"/>
</dbReference>
<dbReference type="InterPro" id="IPR004209">
    <property type="entry name" value="FTR_bsu"/>
</dbReference>
<protein>
    <recommendedName>
        <fullName evidence="4">ferredoxin:thioredoxin reductase</fullName>
        <ecNumber evidence="4">1.8.7.2</ecNumber>
    </recommendedName>
    <alternativeName>
        <fullName evidence="12">Ferredoxin-thioredoxin reductase subunit B</fullName>
    </alternativeName>
</protein>
<evidence type="ECO:0000256" key="10">
    <source>
        <dbReference type="ARBA" id="ARBA00023157"/>
    </source>
</evidence>
<dbReference type="AlphaFoldDB" id="A0A0G4EMG3"/>
<dbReference type="VEuPathDB" id="CryptoDB:Vbra_7840"/>
<dbReference type="InParanoid" id="A0A0G4EMG3"/>
<evidence type="ECO:0000256" key="13">
    <source>
        <dbReference type="ARBA" id="ARBA00048150"/>
    </source>
</evidence>
<gene>
    <name evidence="15" type="ORF">Vbra_7840</name>
</gene>
<dbReference type="FunFam" id="3.90.460.10:FF:000001">
    <property type="entry name" value="Ferredoxin-thioredoxin reductase, catalytic chain"/>
    <property type="match status" value="1"/>
</dbReference>
<dbReference type="Gene3D" id="3.90.460.10">
    <property type="entry name" value="Ferredoxin thioredoxin reductase catalytic beta subunit"/>
    <property type="match status" value="1"/>
</dbReference>
<dbReference type="GO" id="GO:0046872">
    <property type="term" value="F:metal ion binding"/>
    <property type="evidence" value="ECO:0007669"/>
    <property type="project" value="UniProtKB-KW"/>
</dbReference>
<comment type="subunit">
    <text evidence="11">Heterodimer of subunit A (variable subunit) and subunit B (catalytic subunit). Heterodimeric FTR forms a complex with ferredoxin and thioredoxin.</text>
</comment>
<comment type="function">
    <text evidence="2">Catalytic subunit of the ferredoxin-thioredoxin reductase (FTR), which catalyzes the two-electron reduction of thioredoxins by the electrons provided by reduced ferredoxin.</text>
</comment>
<organism evidence="15 16">
    <name type="scientific">Vitrella brassicaformis (strain CCMP3155)</name>
    <dbReference type="NCBI Taxonomy" id="1169540"/>
    <lineage>
        <taxon>Eukaryota</taxon>
        <taxon>Sar</taxon>
        <taxon>Alveolata</taxon>
        <taxon>Colpodellida</taxon>
        <taxon>Vitrellaceae</taxon>
        <taxon>Vitrella</taxon>
    </lineage>
</organism>
<keyword evidence="14" id="KW-0732">Signal</keyword>
<evidence type="ECO:0000256" key="6">
    <source>
        <dbReference type="ARBA" id="ARBA00022723"/>
    </source>
</evidence>
<dbReference type="STRING" id="1169540.A0A0G4EMG3"/>
<keyword evidence="5" id="KW-0004">4Fe-4S</keyword>
<evidence type="ECO:0000256" key="14">
    <source>
        <dbReference type="SAM" id="SignalP"/>
    </source>
</evidence>
<keyword evidence="6" id="KW-0479">Metal-binding</keyword>
<dbReference type="PANTHER" id="PTHR35113:SF1">
    <property type="entry name" value="FERREDOXIN-THIOREDOXIN REDUCTASE CATALYTIC CHAIN, CHLOROPLASTIC"/>
    <property type="match status" value="1"/>
</dbReference>
<evidence type="ECO:0000256" key="1">
    <source>
        <dbReference type="ARBA" id="ARBA00001966"/>
    </source>
</evidence>
<keyword evidence="7" id="KW-0560">Oxidoreductase</keyword>
<dbReference type="Proteomes" id="UP000041254">
    <property type="component" value="Unassembled WGS sequence"/>
</dbReference>
<dbReference type="Pfam" id="PF02943">
    <property type="entry name" value="FeThRed_B"/>
    <property type="match status" value="1"/>
</dbReference>
<dbReference type="GO" id="GO:0051539">
    <property type="term" value="F:4 iron, 4 sulfur cluster binding"/>
    <property type="evidence" value="ECO:0007669"/>
    <property type="project" value="UniProtKB-KW"/>
</dbReference>
<dbReference type="PANTHER" id="PTHR35113">
    <property type="entry name" value="FERREDOXIN-THIOREDOXIN REDUCTASE CATALYTIC CHAIN, CHLOROPLASTIC"/>
    <property type="match status" value="1"/>
</dbReference>
<keyword evidence="8" id="KW-0408">Iron</keyword>
<evidence type="ECO:0000256" key="11">
    <source>
        <dbReference type="ARBA" id="ARBA00026011"/>
    </source>
</evidence>
<dbReference type="SUPFAM" id="SSF57662">
    <property type="entry name" value="Ferredoxin thioredoxin reductase (FTR), catalytic beta chain"/>
    <property type="match status" value="1"/>
</dbReference>